<dbReference type="PIRSF" id="PIRSF028069">
    <property type="entry name" value="UCP028069"/>
    <property type="match status" value="1"/>
</dbReference>
<keyword evidence="2" id="KW-0732">Signal</keyword>
<sequence length="252" mass="28268">MQLRTRNLLAAAILASGVVFGANAADVETVIDKGANRAAQAQQAQQKIDSIDDTTRSAERDYRAAIKEADGLKVYIQQLDKQLASQQSELDGIEKSIDQVTLVERQITPLMLRMIDAIDQFVQADVPFRVEERAKRVDGLKDLMGRADVSVAEKYRKVMDAYLREMDYGRTIESYRGNLDGREVDFLRVGRISLIYQTLDGHELGVFNQNSRQWQPLDAEYKSKVMAAIRIAREQAAPDLIKVPVAAPQEAK</sequence>
<evidence type="ECO:0000256" key="2">
    <source>
        <dbReference type="SAM" id="SignalP"/>
    </source>
</evidence>
<feature type="coiled-coil region" evidence="1">
    <location>
        <begin position="41"/>
        <end position="96"/>
    </location>
</feature>
<dbReference type="EMBL" id="JAPNOA010000029">
    <property type="protein sequence ID" value="MCY0965959.1"/>
    <property type="molecule type" value="Genomic_DNA"/>
</dbReference>
<gene>
    <name evidence="3" type="ORF">OUO13_12235</name>
</gene>
<keyword evidence="1" id="KW-0175">Coiled coil</keyword>
<feature type="signal peptide" evidence="2">
    <location>
        <begin position="1"/>
        <end position="24"/>
    </location>
</feature>
<keyword evidence="4" id="KW-1185">Reference proteome</keyword>
<feature type="chain" id="PRO_5040807825" evidence="2">
    <location>
        <begin position="25"/>
        <end position="252"/>
    </location>
</feature>
<dbReference type="AlphaFoldDB" id="A0A9X3EFU7"/>
<name>A0A9X3EFU7_9GAMM</name>
<evidence type="ECO:0000256" key="1">
    <source>
        <dbReference type="SAM" id="Coils"/>
    </source>
</evidence>
<dbReference type="Pfam" id="PF11932">
    <property type="entry name" value="DUF3450"/>
    <property type="match status" value="1"/>
</dbReference>
<protein>
    <submittedName>
        <fullName evidence="3">DUF3450 domain-containing protein</fullName>
    </submittedName>
</protein>
<reference evidence="3" key="1">
    <citation type="submission" date="2022-11" db="EMBL/GenBank/DDBJ databases">
        <title>Parathalassolutuus dongxingensis gen. nov., sp. nov., a novel member of family Oceanospirillaceae isolated from a coastal shrimp pond in Guangxi, China.</title>
        <authorList>
            <person name="Chen H."/>
        </authorList>
    </citation>
    <scope>NUCLEOTIDE SEQUENCE</scope>
    <source>
        <strain evidence="3">G-43</strain>
    </source>
</reference>
<dbReference type="RefSeq" id="WP_283174168.1">
    <property type="nucleotide sequence ID" value="NZ_JAPNOA010000029.1"/>
</dbReference>
<comment type="caution">
    <text evidence="3">The sequence shown here is derived from an EMBL/GenBank/DDBJ whole genome shotgun (WGS) entry which is preliminary data.</text>
</comment>
<organism evidence="3 4">
    <name type="scientific">Parathalassolituus penaei</name>
    <dbReference type="NCBI Taxonomy" id="2997323"/>
    <lineage>
        <taxon>Bacteria</taxon>
        <taxon>Pseudomonadati</taxon>
        <taxon>Pseudomonadota</taxon>
        <taxon>Gammaproteobacteria</taxon>
        <taxon>Oceanospirillales</taxon>
        <taxon>Oceanospirillaceae</taxon>
        <taxon>Parathalassolituus</taxon>
    </lineage>
</organism>
<evidence type="ECO:0000313" key="4">
    <source>
        <dbReference type="Proteomes" id="UP001150830"/>
    </source>
</evidence>
<proteinExistence type="predicted"/>
<dbReference type="InterPro" id="IPR016866">
    <property type="entry name" value="UCP028069"/>
</dbReference>
<accession>A0A9X3EFU7</accession>
<dbReference type="Proteomes" id="UP001150830">
    <property type="component" value="Unassembled WGS sequence"/>
</dbReference>
<evidence type="ECO:0000313" key="3">
    <source>
        <dbReference type="EMBL" id="MCY0965959.1"/>
    </source>
</evidence>